<feature type="coiled-coil region" evidence="1">
    <location>
        <begin position="784"/>
        <end position="830"/>
    </location>
</feature>
<dbReference type="Pfam" id="PF10145">
    <property type="entry name" value="PhageMin_Tail"/>
    <property type="match status" value="1"/>
</dbReference>
<accession>A0A2Z4IMI2</accession>
<reference evidence="4 5" key="1">
    <citation type="submission" date="2018-06" db="EMBL/GenBank/DDBJ databases">
        <title>Echinicola strongylocentroti sp. nov., isolated from a sea urchin Strongylocentrotus intermedius.</title>
        <authorList>
            <person name="Bae S.S."/>
        </authorList>
    </citation>
    <scope>NUCLEOTIDE SEQUENCE [LARGE SCALE GENOMIC DNA]</scope>
    <source>
        <strain evidence="4 5">MEBiC08714</strain>
    </source>
</reference>
<feature type="coiled-coil region" evidence="1">
    <location>
        <begin position="708"/>
        <end position="746"/>
    </location>
</feature>
<evidence type="ECO:0000256" key="2">
    <source>
        <dbReference type="SAM" id="MobiDB-lite"/>
    </source>
</evidence>
<gene>
    <name evidence="4" type="ORF">DN752_17710</name>
</gene>
<feature type="compositionally biased region" description="Basic and acidic residues" evidence="2">
    <location>
        <begin position="1043"/>
        <end position="1052"/>
    </location>
</feature>
<protein>
    <submittedName>
        <fullName evidence="4">Phage tail tape measure protein</fullName>
    </submittedName>
</protein>
<feature type="region of interest" description="Disordered" evidence="2">
    <location>
        <begin position="1036"/>
        <end position="1075"/>
    </location>
</feature>
<keyword evidence="5" id="KW-1185">Reference proteome</keyword>
<feature type="compositionally biased region" description="Polar residues" evidence="2">
    <location>
        <begin position="1053"/>
        <end position="1069"/>
    </location>
</feature>
<keyword evidence="1" id="KW-0175">Coiled coil</keyword>
<name>A0A2Z4IMI2_9BACT</name>
<dbReference type="RefSeq" id="WP_112785191.1">
    <property type="nucleotide sequence ID" value="NZ_CP030041.1"/>
</dbReference>
<dbReference type="OrthoDB" id="840436at2"/>
<evidence type="ECO:0000256" key="1">
    <source>
        <dbReference type="SAM" id="Coils"/>
    </source>
</evidence>
<proteinExistence type="predicted"/>
<dbReference type="NCBIfam" id="TIGR01760">
    <property type="entry name" value="tape_meas_TP901"/>
    <property type="match status" value="1"/>
</dbReference>
<dbReference type="InterPro" id="IPR010090">
    <property type="entry name" value="Phage_tape_meas"/>
</dbReference>
<organism evidence="4 5">
    <name type="scientific">Echinicola strongylocentroti</name>
    <dbReference type="NCBI Taxonomy" id="1795355"/>
    <lineage>
        <taxon>Bacteria</taxon>
        <taxon>Pseudomonadati</taxon>
        <taxon>Bacteroidota</taxon>
        <taxon>Cytophagia</taxon>
        <taxon>Cytophagales</taxon>
        <taxon>Cyclobacteriaceae</taxon>
        <taxon>Echinicola</taxon>
    </lineage>
</organism>
<evidence type="ECO:0000313" key="5">
    <source>
        <dbReference type="Proteomes" id="UP000248688"/>
    </source>
</evidence>
<feature type="coiled-coil region" evidence="1">
    <location>
        <begin position="98"/>
        <end position="125"/>
    </location>
</feature>
<feature type="compositionally biased region" description="Basic and acidic residues" evidence="2">
    <location>
        <begin position="757"/>
        <end position="769"/>
    </location>
</feature>
<feature type="domain" description="Phage tail tape measure protein" evidence="3">
    <location>
        <begin position="190"/>
        <end position="387"/>
    </location>
</feature>
<dbReference type="Proteomes" id="UP000248688">
    <property type="component" value="Chromosome"/>
</dbReference>
<feature type="coiled-coil region" evidence="1">
    <location>
        <begin position="24"/>
        <end position="68"/>
    </location>
</feature>
<dbReference type="KEGG" id="est:DN752_17710"/>
<sequence>MAKVKEDISRVRLQVDGKQGINELGKLEMEAKELQIDMKNAKKGTDEYVRANKKLADVRKQIRGLREELGLSGMTLGQLTRYQRELRNEIRHTTTSGTKDYKRLKAELRDVNKEIRNQNAELRGSKGFFSGIKKELMSFGVIALSALGATEIFSQFQSMIDGSARLSDALADVQKTTNLTDEELEKLSKTLKTFNTRTPRRELLGLAEIAGRLGITSRKDIEGFVRAADKINVSLGDALGDPEKVMRELGKLTDTYDIKAALGIEDSLLKVGSAINDLGMASTANEGYLVEFSKRMGGVAPLAKITIQDILGLGATLDSLGQTSEVSSTALSKLFLDMAKNAKQYAKYAKLEVTEFVELMNNDANEAFLRVLEGVKGNSDGITQLASTMVDLEQDGGRVVGVLGTLANNTEKLRQQQDIANSSFEKGTSVIDEFNTKNNNFAANLEKVQKWLAGMFVNSAIMDGLNRFVSKWAEWIEIPVSETMQAERTEMMQLYTQIITTNEGMEERRKLINKLIENHPQHLGNLNAEKISNNELANAIARANEEMINSIALKIKEEEIIDQSEEVADKLIQKTDTERRVREQMVAIAEKYNLELKEGNNLIETATNLANEAGKQSSVWDFLNPGTSDSRGLIDEIAKLKVETNSYNESLEENKALMDAKNQLAKDLGINLKNSISDETIDKWEEFQDKISNNPLSTGTDIGKENELIAVNKKYDLLEKELKEHLDNQIATHKQYEDTLAELQSMRTTEVKAVNAKYKDDRDPDKKGNDTGLPIDPDKALAELEKLEKQWLAYQEKIRQIRQEYQMAGMDEENQEIIRTQQKYDTLQAELKSFYDQGTISLKEYVDESVQLELEKEQRLDLIRSTYIDKAEQDRQEAATKVLEALGKEKELAILQTNNRFQKLLDMADEHGFDKAEIIEKWEKEIQKIEKEYGDASVEGERTNAEARIEIARGMSQALGGAIDFIGNKSGELTKFQKVLTAAQIGIDLAASLSSVVPKVIAGSGGNPLVFASYLATMTGAILAAIGKAKSALSSTSVPEWKGGTEKEKETPQRPQGNRRSSSTVTSFYSGGDTGRSGMGIGDRYGEFTGYVHKDEYVVPSFIRSHPYVADVLPAIEAIRQEKTRGFYKGGESNGTKTPITPINNSDPEMLTLLKSIDSKLDNLPTSIKAYLVDSELEEFRNKRQKLKDKYIK</sequence>
<dbReference type="AlphaFoldDB" id="A0A2Z4IMI2"/>
<evidence type="ECO:0000313" key="4">
    <source>
        <dbReference type="EMBL" id="AWW31818.1"/>
    </source>
</evidence>
<dbReference type="EMBL" id="CP030041">
    <property type="protein sequence ID" value="AWW31818.1"/>
    <property type="molecule type" value="Genomic_DNA"/>
</dbReference>
<evidence type="ECO:0000259" key="3">
    <source>
        <dbReference type="Pfam" id="PF10145"/>
    </source>
</evidence>
<feature type="region of interest" description="Disordered" evidence="2">
    <location>
        <begin position="754"/>
        <end position="777"/>
    </location>
</feature>